<evidence type="ECO:0000313" key="2">
    <source>
        <dbReference type="Proteomes" id="UP000270094"/>
    </source>
</evidence>
<dbReference type="Pfam" id="PF13893">
    <property type="entry name" value="RRM_5"/>
    <property type="match status" value="1"/>
</dbReference>
<keyword evidence="2" id="KW-1185">Reference proteome</keyword>
<dbReference type="Proteomes" id="UP000270094">
    <property type="component" value="Unassembled WGS sequence"/>
</dbReference>
<evidence type="ECO:0000313" key="1">
    <source>
        <dbReference type="EMBL" id="VDM70400.1"/>
    </source>
</evidence>
<gene>
    <name evidence="1" type="ORF">SVUK_LOCUS5398</name>
</gene>
<sequence length="49" mass="5302">MATKKDTAMAELGTPMAVTHVLKFLQGVSLFGLTLQLKPSIQTSVRDVQ</sequence>
<organism evidence="1 2">
    <name type="scientific">Strongylus vulgaris</name>
    <name type="common">Blood worm</name>
    <dbReference type="NCBI Taxonomy" id="40348"/>
    <lineage>
        <taxon>Eukaryota</taxon>
        <taxon>Metazoa</taxon>
        <taxon>Ecdysozoa</taxon>
        <taxon>Nematoda</taxon>
        <taxon>Chromadorea</taxon>
        <taxon>Rhabditida</taxon>
        <taxon>Rhabditina</taxon>
        <taxon>Rhabditomorpha</taxon>
        <taxon>Strongyloidea</taxon>
        <taxon>Strongylidae</taxon>
        <taxon>Strongylus</taxon>
    </lineage>
</organism>
<dbReference type="OrthoDB" id="302770at2759"/>
<proteinExistence type="predicted"/>
<protein>
    <submittedName>
        <fullName evidence="1">Uncharacterized protein</fullName>
    </submittedName>
</protein>
<name>A0A3P7IBZ8_STRVU</name>
<dbReference type="EMBL" id="UYYB01015904">
    <property type="protein sequence ID" value="VDM70400.1"/>
    <property type="molecule type" value="Genomic_DNA"/>
</dbReference>
<dbReference type="AlphaFoldDB" id="A0A3P7IBZ8"/>
<reference evidence="1 2" key="1">
    <citation type="submission" date="2018-11" db="EMBL/GenBank/DDBJ databases">
        <authorList>
            <consortium name="Pathogen Informatics"/>
        </authorList>
    </citation>
    <scope>NUCLEOTIDE SEQUENCE [LARGE SCALE GENOMIC DNA]</scope>
</reference>
<accession>A0A3P7IBZ8</accession>